<dbReference type="GO" id="GO:0004674">
    <property type="term" value="F:protein serine/threonine kinase activity"/>
    <property type="evidence" value="ECO:0007669"/>
    <property type="project" value="UniProtKB-KW"/>
</dbReference>
<dbReference type="OrthoDB" id="1727670at2759"/>
<feature type="domain" description="NAF" evidence="6">
    <location>
        <begin position="84"/>
        <end position="139"/>
    </location>
</feature>
<dbReference type="Proteomes" id="UP001153076">
    <property type="component" value="Unassembled WGS sequence"/>
</dbReference>
<evidence type="ECO:0000313" key="8">
    <source>
        <dbReference type="Proteomes" id="UP001153076"/>
    </source>
</evidence>
<keyword evidence="3" id="KW-0547">Nucleotide-binding</keyword>
<evidence type="ECO:0000256" key="1">
    <source>
        <dbReference type="ARBA" id="ARBA00022527"/>
    </source>
</evidence>
<keyword evidence="5" id="KW-0067">ATP-binding</keyword>
<proteinExistence type="predicted"/>
<dbReference type="InterPro" id="IPR004041">
    <property type="entry name" value="NAF_dom"/>
</dbReference>
<comment type="caution">
    <text evidence="7">The sequence shown here is derived from an EMBL/GenBank/DDBJ whole genome shotgun (WGS) entry which is preliminary data.</text>
</comment>
<keyword evidence="4" id="KW-0418">Kinase</keyword>
<evidence type="ECO:0000256" key="3">
    <source>
        <dbReference type="ARBA" id="ARBA00022741"/>
    </source>
</evidence>
<gene>
    <name evidence="7" type="ORF">Cgig2_011501</name>
</gene>
<evidence type="ECO:0000259" key="6">
    <source>
        <dbReference type="Pfam" id="PF03822"/>
    </source>
</evidence>
<evidence type="ECO:0000256" key="2">
    <source>
        <dbReference type="ARBA" id="ARBA00022679"/>
    </source>
</evidence>
<dbReference type="EMBL" id="JAKOGI010001544">
    <property type="protein sequence ID" value="KAJ8425098.1"/>
    <property type="molecule type" value="Genomic_DNA"/>
</dbReference>
<evidence type="ECO:0000256" key="4">
    <source>
        <dbReference type="ARBA" id="ARBA00022777"/>
    </source>
</evidence>
<keyword evidence="1" id="KW-0723">Serine/threonine-protein kinase</keyword>
<evidence type="ECO:0000313" key="7">
    <source>
        <dbReference type="EMBL" id="KAJ8425098.1"/>
    </source>
</evidence>
<keyword evidence="8" id="KW-1185">Reference proteome</keyword>
<name>A0A9Q1GS28_9CARY</name>
<organism evidence="7 8">
    <name type="scientific">Carnegiea gigantea</name>
    <dbReference type="NCBI Taxonomy" id="171969"/>
    <lineage>
        <taxon>Eukaryota</taxon>
        <taxon>Viridiplantae</taxon>
        <taxon>Streptophyta</taxon>
        <taxon>Embryophyta</taxon>
        <taxon>Tracheophyta</taxon>
        <taxon>Spermatophyta</taxon>
        <taxon>Magnoliopsida</taxon>
        <taxon>eudicotyledons</taxon>
        <taxon>Gunneridae</taxon>
        <taxon>Pentapetalae</taxon>
        <taxon>Caryophyllales</taxon>
        <taxon>Cactineae</taxon>
        <taxon>Cactaceae</taxon>
        <taxon>Cactoideae</taxon>
        <taxon>Echinocereeae</taxon>
        <taxon>Carnegiea</taxon>
    </lineage>
</organism>
<protein>
    <recommendedName>
        <fullName evidence="6">NAF domain-containing protein</fullName>
    </recommendedName>
</protein>
<dbReference type="GO" id="GO:0007165">
    <property type="term" value="P:signal transduction"/>
    <property type="evidence" value="ECO:0007669"/>
    <property type="project" value="InterPro"/>
</dbReference>
<keyword evidence="2" id="KW-0808">Transferase</keyword>
<dbReference type="PANTHER" id="PTHR43895:SF65">
    <property type="entry name" value="CBL-INTERACTING PROTEIN KINASE 21"/>
    <property type="match status" value="1"/>
</dbReference>
<dbReference type="Pfam" id="PF03822">
    <property type="entry name" value="NAF"/>
    <property type="match status" value="1"/>
</dbReference>
<dbReference type="CDD" id="cd12195">
    <property type="entry name" value="CIPK_C"/>
    <property type="match status" value="1"/>
</dbReference>
<reference evidence="7" key="1">
    <citation type="submission" date="2022-04" db="EMBL/GenBank/DDBJ databases">
        <title>Carnegiea gigantea Genome sequencing and assembly v2.</title>
        <authorList>
            <person name="Copetti D."/>
            <person name="Sanderson M.J."/>
            <person name="Burquez A."/>
            <person name="Wojciechowski M.F."/>
        </authorList>
    </citation>
    <scope>NUCLEOTIDE SEQUENCE</scope>
    <source>
        <strain evidence="7">SGP5-SGP5p</strain>
        <tissue evidence="7">Aerial part</tissue>
    </source>
</reference>
<evidence type="ECO:0000256" key="5">
    <source>
        <dbReference type="ARBA" id="ARBA00022840"/>
    </source>
</evidence>
<sequence length="166" mass="18900">MLEYDPEITYHIRLAQRMIKRIPDPNPITRIPISEIKAGECFRKVYTPATLGDGEDKVDIDEACSINEVHSDDENAPCFQVLSNVFQLIGMSSFLDLSGFFVREDVSERKIRFTSNLAHKKLLARIENIVTRMGYHVQKKNGQVFKISPSLCMVELRKSFGDSSVC</sequence>
<accession>A0A9Q1GS28</accession>
<dbReference type="GO" id="GO:0005524">
    <property type="term" value="F:ATP binding"/>
    <property type="evidence" value="ECO:0007669"/>
    <property type="project" value="UniProtKB-KW"/>
</dbReference>
<dbReference type="PANTHER" id="PTHR43895">
    <property type="entry name" value="CALCIUM/CALMODULIN-DEPENDENT PROTEIN KINASE KINASE-RELATED"/>
    <property type="match status" value="1"/>
</dbReference>
<dbReference type="AlphaFoldDB" id="A0A9Q1GS28"/>
<dbReference type="Gene3D" id="3.30.310.80">
    <property type="entry name" value="Kinase associated domain 1, KA1"/>
    <property type="match status" value="1"/>
</dbReference>